<dbReference type="InterPro" id="IPR003661">
    <property type="entry name" value="HisK_dim/P_dom"/>
</dbReference>
<dbReference type="Gene3D" id="1.10.287.130">
    <property type="match status" value="1"/>
</dbReference>
<dbReference type="CDD" id="cd00082">
    <property type="entry name" value="HisKA"/>
    <property type="match status" value="1"/>
</dbReference>
<dbReference type="PROSITE" id="PS50885">
    <property type="entry name" value="HAMP"/>
    <property type="match status" value="1"/>
</dbReference>
<evidence type="ECO:0000256" key="11">
    <source>
        <dbReference type="SAM" id="MobiDB-lite"/>
    </source>
</evidence>
<protein>
    <recommendedName>
        <fullName evidence="3">histidine kinase</fullName>
        <ecNumber evidence="3">2.7.13.3</ecNumber>
    </recommendedName>
</protein>
<dbReference type="GO" id="GO:0000155">
    <property type="term" value="F:phosphorelay sensor kinase activity"/>
    <property type="evidence" value="ECO:0007669"/>
    <property type="project" value="InterPro"/>
</dbReference>
<dbReference type="InterPro" id="IPR004358">
    <property type="entry name" value="Sig_transdc_His_kin-like_C"/>
</dbReference>
<evidence type="ECO:0000256" key="5">
    <source>
        <dbReference type="ARBA" id="ARBA00022679"/>
    </source>
</evidence>
<name>A0A7J5DZ28_NOCSI</name>
<dbReference type="InterPro" id="IPR003594">
    <property type="entry name" value="HATPase_dom"/>
</dbReference>
<dbReference type="PROSITE" id="PS50109">
    <property type="entry name" value="HIS_KIN"/>
    <property type="match status" value="1"/>
</dbReference>
<feature type="compositionally biased region" description="Acidic residues" evidence="11">
    <location>
        <begin position="69"/>
        <end position="80"/>
    </location>
</feature>
<evidence type="ECO:0000259" key="14">
    <source>
        <dbReference type="PROSITE" id="PS50885"/>
    </source>
</evidence>
<evidence type="ECO:0000256" key="10">
    <source>
        <dbReference type="ARBA" id="ARBA00023136"/>
    </source>
</evidence>
<dbReference type="Pfam" id="PF00672">
    <property type="entry name" value="HAMP"/>
    <property type="match status" value="1"/>
</dbReference>
<evidence type="ECO:0000256" key="6">
    <source>
        <dbReference type="ARBA" id="ARBA00022692"/>
    </source>
</evidence>
<dbReference type="SMART" id="SM00387">
    <property type="entry name" value="HATPase_c"/>
    <property type="match status" value="1"/>
</dbReference>
<dbReference type="GO" id="GO:0005886">
    <property type="term" value="C:plasma membrane"/>
    <property type="evidence" value="ECO:0007669"/>
    <property type="project" value="UniProtKB-SubCell"/>
</dbReference>
<dbReference type="InterPro" id="IPR036890">
    <property type="entry name" value="HATPase_C_sf"/>
</dbReference>
<sequence>MTVAVRTRTTLGAVLVVALALLAGAAALVLVVRGSLHDAAETTAEHRVDDLVAQVAGGGPPASSVAEQGADDADDEDDPDDVVWQVLDPSGAVVSASQQLAGPLPAGDDDVVDLPGADHPYVVVDEEAEHGGTTYVVVAAVSLEDVDETTAALLTPLLVGLPVLLLVVGATTWLVVSRALGPVERIRREVEQITGTRLDRRVPEPPSRDEIGRLARTMNGMLGRLQDAARRQEEFVADASHELRSPLASLRQVAEVAQAHPGALDEGELATTVHEETVRMQALVDQLLVLTRAGAGREGAVRVDVDVDDLVLAEARRAARAGIAVDTTAVGPGRVQGDPVALGRVVRNLVDNALRHAASRIALGVAEDGRHVVVTVDDDGPGIPAADRERVLERFVRLDDARARDAGGSGLGLAIVRALVVAHGGVVTVEDAPLGGARLVVRLPS</sequence>
<dbReference type="SUPFAM" id="SSF158472">
    <property type="entry name" value="HAMP domain-like"/>
    <property type="match status" value="1"/>
</dbReference>
<dbReference type="AlphaFoldDB" id="A0A7J5DZ28"/>
<dbReference type="InterPro" id="IPR036097">
    <property type="entry name" value="HisK_dim/P_sf"/>
</dbReference>
<comment type="caution">
    <text evidence="15">The sequence shown here is derived from an EMBL/GenBank/DDBJ whole genome shotgun (WGS) entry which is preliminary data.</text>
</comment>
<evidence type="ECO:0000256" key="9">
    <source>
        <dbReference type="ARBA" id="ARBA00023012"/>
    </source>
</evidence>
<dbReference type="Gene3D" id="3.30.565.10">
    <property type="entry name" value="Histidine kinase-like ATPase, C-terminal domain"/>
    <property type="match status" value="1"/>
</dbReference>
<dbReference type="SUPFAM" id="SSF55874">
    <property type="entry name" value="ATPase domain of HSP90 chaperone/DNA topoisomerase II/histidine kinase"/>
    <property type="match status" value="1"/>
</dbReference>
<dbReference type="InterPro" id="IPR003660">
    <property type="entry name" value="HAMP_dom"/>
</dbReference>
<dbReference type="EC" id="2.7.13.3" evidence="3"/>
<feature type="domain" description="HAMP" evidence="14">
    <location>
        <begin position="177"/>
        <end position="230"/>
    </location>
</feature>
<evidence type="ECO:0000256" key="7">
    <source>
        <dbReference type="ARBA" id="ARBA00022777"/>
    </source>
</evidence>
<dbReference type="InterPro" id="IPR050428">
    <property type="entry name" value="TCS_sensor_his_kinase"/>
</dbReference>
<evidence type="ECO:0000256" key="2">
    <source>
        <dbReference type="ARBA" id="ARBA00004236"/>
    </source>
</evidence>
<comment type="catalytic activity">
    <reaction evidence="1">
        <text>ATP + protein L-histidine = ADP + protein N-phospho-L-histidine.</text>
        <dbReference type="EC" id="2.7.13.3"/>
    </reaction>
</comment>
<evidence type="ECO:0000256" key="3">
    <source>
        <dbReference type="ARBA" id="ARBA00012438"/>
    </source>
</evidence>
<dbReference type="SMART" id="SM00388">
    <property type="entry name" value="HisKA"/>
    <property type="match status" value="1"/>
</dbReference>
<keyword evidence="4" id="KW-0597">Phosphoprotein</keyword>
<dbReference type="InterPro" id="IPR005467">
    <property type="entry name" value="His_kinase_dom"/>
</dbReference>
<feature type="domain" description="Histidine kinase" evidence="13">
    <location>
        <begin position="238"/>
        <end position="445"/>
    </location>
</feature>
<evidence type="ECO:0000256" key="8">
    <source>
        <dbReference type="ARBA" id="ARBA00022989"/>
    </source>
</evidence>
<dbReference type="PANTHER" id="PTHR45436">
    <property type="entry name" value="SENSOR HISTIDINE KINASE YKOH"/>
    <property type="match status" value="1"/>
</dbReference>
<dbReference type="PANTHER" id="PTHR45436:SF5">
    <property type="entry name" value="SENSOR HISTIDINE KINASE TRCS"/>
    <property type="match status" value="1"/>
</dbReference>
<proteinExistence type="predicted"/>
<dbReference type="CDD" id="cd06225">
    <property type="entry name" value="HAMP"/>
    <property type="match status" value="1"/>
</dbReference>
<reference evidence="15 16" key="1">
    <citation type="submission" date="2019-09" db="EMBL/GenBank/DDBJ databases">
        <title>Pimelobacter sp. isolated from Paulinella.</title>
        <authorList>
            <person name="Jeong S.E."/>
        </authorList>
    </citation>
    <scope>NUCLEOTIDE SEQUENCE [LARGE SCALE GENOMIC DNA]</scope>
    <source>
        <strain evidence="15 16">Pch-N</strain>
    </source>
</reference>
<evidence type="ECO:0000256" key="12">
    <source>
        <dbReference type="SAM" id="Phobius"/>
    </source>
</evidence>
<dbReference type="SUPFAM" id="SSF47384">
    <property type="entry name" value="Homodimeric domain of signal transducing histidine kinase"/>
    <property type="match status" value="1"/>
</dbReference>
<keyword evidence="9" id="KW-0902">Two-component regulatory system</keyword>
<gene>
    <name evidence="15" type="ORF">F9L07_04930</name>
</gene>
<accession>A0A7J5DZ28</accession>
<keyword evidence="6 12" id="KW-0812">Transmembrane</keyword>
<evidence type="ECO:0000256" key="4">
    <source>
        <dbReference type="ARBA" id="ARBA00022553"/>
    </source>
</evidence>
<dbReference type="Pfam" id="PF00512">
    <property type="entry name" value="HisKA"/>
    <property type="match status" value="1"/>
</dbReference>
<dbReference type="Gene3D" id="6.10.340.10">
    <property type="match status" value="1"/>
</dbReference>
<keyword evidence="7" id="KW-0418">Kinase</keyword>
<evidence type="ECO:0000259" key="13">
    <source>
        <dbReference type="PROSITE" id="PS50109"/>
    </source>
</evidence>
<comment type="subcellular location">
    <subcellularLocation>
        <location evidence="2">Cell membrane</location>
    </subcellularLocation>
</comment>
<feature type="region of interest" description="Disordered" evidence="11">
    <location>
        <begin position="56"/>
        <end position="80"/>
    </location>
</feature>
<dbReference type="Pfam" id="PF02518">
    <property type="entry name" value="HATPase_c"/>
    <property type="match status" value="1"/>
</dbReference>
<dbReference type="Proteomes" id="UP000449906">
    <property type="component" value="Unassembled WGS sequence"/>
</dbReference>
<evidence type="ECO:0000313" key="16">
    <source>
        <dbReference type="Proteomes" id="UP000449906"/>
    </source>
</evidence>
<keyword evidence="10 12" id="KW-0472">Membrane</keyword>
<evidence type="ECO:0000256" key="1">
    <source>
        <dbReference type="ARBA" id="ARBA00000085"/>
    </source>
</evidence>
<organism evidence="15 16">
    <name type="scientific">Nocardioides simplex</name>
    <name type="common">Arthrobacter simplex</name>
    <dbReference type="NCBI Taxonomy" id="2045"/>
    <lineage>
        <taxon>Bacteria</taxon>
        <taxon>Bacillati</taxon>
        <taxon>Actinomycetota</taxon>
        <taxon>Actinomycetes</taxon>
        <taxon>Propionibacteriales</taxon>
        <taxon>Nocardioidaceae</taxon>
        <taxon>Pimelobacter</taxon>
    </lineage>
</organism>
<keyword evidence="8 12" id="KW-1133">Transmembrane helix</keyword>
<dbReference type="EMBL" id="WBVM01000001">
    <property type="protein sequence ID" value="KAB2811255.1"/>
    <property type="molecule type" value="Genomic_DNA"/>
</dbReference>
<keyword evidence="5" id="KW-0808">Transferase</keyword>
<evidence type="ECO:0000313" key="15">
    <source>
        <dbReference type="EMBL" id="KAB2811255.1"/>
    </source>
</evidence>
<dbReference type="PRINTS" id="PR00344">
    <property type="entry name" value="BCTRLSENSOR"/>
</dbReference>
<feature type="transmembrane region" description="Helical" evidence="12">
    <location>
        <begin position="153"/>
        <end position="176"/>
    </location>
</feature>
<dbReference type="SMART" id="SM00304">
    <property type="entry name" value="HAMP"/>
    <property type="match status" value="1"/>
</dbReference>